<keyword evidence="4 7" id="KW-0812">Transmembrane</keyword>
<comment type="caution">
    <text evidence="8">The sequence shown here is derived from an EMBL/GenBank/DDBJ whole genome shotgun (WGS) entry which is preliminary data.</text>
</comment>
<dbReference type="Proteomes" id="UP000798808">
    <property type="component" value="Unassembled WGS sequence"/>
</dbReference>
<evidence type="ECO:0000313" key="8">
    <source>
        <dbReference type="EMBL" id="MTI26606.1"/>
    </source>
</evidence>
<dbReference type="PANTHER" id="PTHR33567">
    <property type="entry name" value="CHROMATE ION TRANSPORTER (EUROFUNG)"/>
    <property type="match status" value="1"/>
</dbReference>
<accession>A0ABW9RSB1</accession>
<feature type="transmembrane region" description="Helical" evidence="7">
    <location>
        <begin position="143"/>
        <end position="176"/>
    </location>
</feature>
<dbReference type="PIRSF" id="PIRSF004810">
    <property type="entry name" value="ChrA"/>
    <property type="match status" value="1"/>
</dbReference>
<evidence type="ECO:0000256" key="2">
    <source>
        <dbReference type="ARBA" id="ARBA00005262"/>
    </source>
</evidence>
<dbReference type="Pfam" id="PF02417">
    <property type="entry name" value="Chromate_transp"/>
    <property type="match status" value="2"/>
</dbReference>
<keyword evidence="5 7" id="KW-1133">Transmembrane helix</keyword>
<evidence type="ECO:0000256" key="7">
    <source>
        <dbReference type="SAM" id="Phobius"/>
    </source>
</evidence>
<name>A0ABW9RSB1_9BACT</name>
<feature type="transmembrane region" description="Helical" evidence="7">
    <location>
        <begin position="79"/>
        <end position="102"/>
    </location>
</feature>
<evidence type="ECO:0000313" key="9">
    <source>
        <dbReference type="Proteomes" id="UP000798808"/>
    </source>
</evidence>
<dbReference type="NCBIfam" id="TIGR00937">
    <property type="entry name" value="2A51"/>
    <property type="match status" value="1"/>
</dbReference>
<sequence length="391" mass="42786">MIKRVRYYIFLKDVLILALSAFGGPQAHIALMFDLMVTKRRYLSEEDLIELNALCQILPGPTSTQTVTAIGFRIGGPNLAYLTLLVWMIPAVTLMTIAGITMSHLQSRNMSIEFTKFIQPMAVGFVSYAGLRISQKVVKTKTAVVILILSAVGSFLFKSPFVFPVLILAGGAFTAFKYKAQPIEEKDRIKIQWANFVLWAGFFVFIAALGGVTRYLPVRLLENFYRSGSLIFGGGQVLIPLLYTEFVEFKRYLTSEEFLTGYALVQSVPGPVFSFCAYIGALSMRSFGVGGQVLGALVASIGIFLPGTFLIFFVIRFWEGLKKYRIVKASLEGINAASSGMVIAAAVLMFLPLEPNVQNILITAGTFAVLVFTKVPAPVIILAGLGAGFVF</sequence>
<comment type="similarity">
    <text evidence="2">Belongs to the chromate ion transporter (CHR) (TC 2.A.51) family.</text>
</comment>
<keyword evidence="3" id="KW-1003">Cell membrane</keyword>
<feature type="transmembrane region" description="Helical" evidence="7">
    <location>
        <begin position="293"/>
        <end position="315"/>
    </location>
</feature>
<feature type="transmembrane region" description="Helical" evidence="7">
    <location>
        <begin position="259"/>
        <end position="281"/>
    </location>
</feature>
<dbReference type="InterPro" id="IPR003370">
    <property type="entry name" value="Chromate_transpt"/>
</dbReference>
<evidence type="ECO:0000256" key="5">
    <source>
        <dbReference type="ARBA" id="ARBA00022989"/>
    </source>
</evidence>
<comment type="subcellular location">
    <subcellularLocation>
        <location evidence="1">Cell membrane</location>
        <topology evidence="1">Multi-pass membrane protein</topology>
    </subcellularLocation>
</comment>
<keyword evidence="9" id="KW-1185">Reference proteome</keyword>
<feature type="transmembrane region" description="Helical" evidence="7">
    <location>
        <begin position="114"/>
        <end position="131"/>
    </location>
</feature>
<dbReference type="InterPro" id="IPR014047">
    <property type="entry name" value="Chr_Tranpt_l_chain"/>
</dbReference>
<dbReference type="EMBL" id="SMLW01000589">
    <property type="protein sequence ID" value="MTI26606.1"/>
    <property type="molecule type" value="Genomic_DNA"/>
</dbReference>
<evidence type="ECO:0000256" key="4">
    <source>
        <dbReference type="ARBA" id="ARBA00022692"/>
    </source>
</evidence>
<feature type="transmembrane region" description="Helical" evidence="7">
    <location>
        <begin position="228"/>
        <end position="247"/>
    </location>
</feature>
<feature type="transmembrane region" description="Helical" evidence="7">
    <location>
        <begin position="359"/>
        <end position="390"/>
    </location>
</feature>
<reference evidence="8 9" key="1">
    <citation type="submission" date="2019-02" db="EMBL/GenBank/DDBJ databases">
        <authorList>
            <person name="Goldberg S.R."/>
            <person name="Haltli B.A."/>
            <person name="Correa H."/>
            <person name="Russell K.G."/>
        </authorList>
    </citation>
    <scope>NUCLEOTIDE SEQUENCE [LARGE SCALE GENOMIC DNA]</scope>
    <source>
        <strain evidence="8 9">JCM 16186</strain>
    </source>
</reference>
<dbReference type="RefSeq" id="WP_155173617.1">
    <property type="nucleotide sequence ID" value="NZ_BAAAFL010000010.1"/>
</dbReference>
<gene>
    <name evidence="8" type="primary">chrA</name>
    <name evidence="8" type="ORF">E1163_16740</name>
</gene>
<feature type="transmembrane region" description="Helical" evidence="7">
    <location>
        <begin position="336"/>
        <end position="353"/>
    </location>
</feature>
<keyword evidence="6 7" id="KW-0472">Membrane</keyword>
<evidence type="ECO:0000256" key="1">
    <source>
        <dbReference type="ARBA" id="ARBA00004651"/>
    </source>
</evidence>
<feature type="transmembrane region" description="Helical" evidence="7">
    <location>
        <begin position="196"/>
        <end position="216"/>
    </location>
</feature>
<evidence type="ECO:0000256" key="6">
    <source>
        <dbReference type="ARBA" id="ARBA00023136"/>
    </source>
</evidence>
<organism evidence="8 9">
    <name type="scientific">Fulvivirga kasyanovii</name>
    <dbReference type="NCBI Taxonomy" id="396812"/>
    <lineage>
        <taxon>Bacteria</taxon>
        <taxon>Pseudomonadati</taxon>
        <taxon>Bacteroidota</taxon>
        <taxon>Cytophagia</taxon>
        <taxon>Cytophagales</taxon>
        <taxon>Fulvivirgaceae</taxon>
        <taxon>Fulvivirga</taxon>
    </lineage>
</organism>
<evidence type="ECO:0000256" key="3">
    <source>
        <dbReference type="ARBA" id="ARBA00022475"/>
    </source>
</evidence>
<proteinExistence type="inferred from homology"/>
<protein>
    <submittedName>
        <fullName evidence="8">Chromate efflux transporter</fullName>
    </submittedName>
</protein>
<dbReference type="PANTHER" id="PTHR33567:SF3">
    <property type="entry name" value="CHROMATE ION TRANSPORTER (EUROFUNG)"/>
    <property type="match status" value="1"/>
</dbReference>